<dbReference type="Proteomes" id="UP000254510">
    <property type="component" value="Unassembled WGS sequence"/>
</dbReference>
<evidence type="ECO:0000313" key="2">
    <source>
        <dbReference type="EMBL" id="SUN57971.1"/>
    </source>
</evidence>
<keyword evidence="1" id="KW-1133">Transmembrane helix</keyword>
<name>A0A380JYR6_9STRE</name>
<evidence type="ECO:0000256" key="1">
    <source>
        <dbReference type="SAM" id="Phobius"/>
    </source>
</evidence>
<proteinExistence type="predicted"/>
<keyword evidence="1" id="KW-0812">Transmembrane</keyword>
<evidence type="ECO:0000313" key="3">
    <source>
        <dbReference type="Proteomes" id="UP000254510"/>
    </source>
</evidence>
<dbReference type="AlphaFoldDB" id="A0A380JYR6"/>
<organism evidence="2 3">
    <name type="scientific">Streptococcus gallolyticus</name>
    <dbReference type="NCBI Taxonomy" id="315405"/>
    <lineage>
        <taxon>Bacteria</taxon>
        <taxon>Bacillati</taxon>
        <taxon>Bacillota</taxon>
        <taxon>Bacilli</taxon>
        <taxon>Lactobacillales</taxon>
        <taxon>Streptococcaceae</taxon>
        <taxon>Streptococcus</taxon>
    </lineage>
</organism>
<gene>
    <name evidence="2" type="ORF">NCTC13767_00154</name>
</gene>
<feature type="transmembrane region" description="Helical" evidence="1">
    <location>
        <begin position="30"/>
        <end position="46"/>
    </location>
</feature>
<reference evidence="2 3" key="1">
    <citation type="submission" date="2018-06" db="EMBL/GenBank/DDBJ databases">
        <authorList>
            <consortium name="Pathogen Informatics"/>
            <person name="Doyle S."/>
        </authorList>
    </citation>
    <scope>NUCLEOTIDE SEQUENCE [LARGE SCALE GENOMIC DNA]</scope>
    <source>
        <strain evidence="2 3">NCTC13767</strain>
    </source>
</reference>
<sequence length="58" mass="7175">MKRVLKLTLYGSLELYLNVYLLDKYGLESWVYWLSLVLSLLLMYWLDKLFWSDKTWCF</sequence>
<dbReference type="EMBL" id="UHFM01000005">
    <property type="protein sequence ID" value="SUN57971.1"/>
    <property type="molecule type" value="Genomic_DNA"/>
</dbReference>
<keyword evidence="1" id="KW-0472">Membrane</keyword>
<protein>
    <submittedName>
        <fullName evidence="2">Uncharacterized protein</fullName>
    </submittedName>
</protein>
<accession>A0A380JYR6</accession>